<feature type="transmembrane region" description="Helical" evidence="1">
    <location>
        <begin position="125"/>
        <end position="144"/>
    </location>
</feature>
<keyword evidence="1" id="KW-0472">Membrane</keyword>
<protein>
    <submittedName>
        <fullName evidence="2">Uncharacterized protein</fullName>
    </submittedName>
</protein>
<evidence type="ECO:0000256" key="1">
    <source>
        <dbReference type="SAM" id="Phobius"/>
    </source>
</evidence>
<keyword evidence="3" id="KW-1185">Reference proteome</keyword>
<dbReference type="Proteomes" id="UP001162131">
    <property type="component" value="Unassembled WGS sequence"/>
</dbReference>
<feature type="transmembrane region" description="Helical" evidence="1">
    <location>
        <begin position="151"/>
        <end position="173"/>
    </location>
</feature>
<dbReference type="AlphaFoldDB" id="A0AAU9JQT7"/>
<evidence type="ECO:0000313" key="3">
    <source>
        <dbReference type="Proteomes" id="UP001162131"/>
    </source>
</evidence>
<keyword evidence="1" id="KW-0812">Transmembrane</keyword>
<feature type="transmembrane region" description="Helical" evidence="1">
    <location>
        <begin position="179"/>
        <end position="203"/>
    </location>
</feature>
<accession>A0AAU9JQT7</accession>
<organism evidence="2 3">
    <name type="scientific">Blepharisma stoltei</name>
    <dbReference type="NCBI Taxonomy" id="1481888"/>
    <lineage>
        <taxon>Eukaryota</taxon>
        <taxon>Sar</taxon>
        <taxon>Alveolata</taxon>
        <taxon>Ciliophora</taxon>
        <taxon>Postciliodesmatophora</taxon>
        <taxon>Heterotrichea</taxon>
        <taxon>Heterotrichida</taxon>
        <taxon>Blepharismidae</taxon>
        <taxon>Blepharisma</taxon>
    </lineage>
</organism>
<sequence>MNSDLFQWFWVHNSSEPDYVSTSLIQSYWSYQSAALIIYLMLIKNFVFGKRNDFKALILSLIVMGLTSALFQVYGNFLTQFIMLSAILITQLNFARKANIEISHGLECFIAVNFLASFFHPIFMWINILTLFIVLDKFILGFSLKLSSKGVLCGLFLITLNILYFVCLILDLFDTKFQYFIAVSYALIYTYLFISFLALEYFISKGHIKED</sequence>
<dbReference type="EMBL" id="CAJZBQ010000043">
    <property type="protein sequence ID" value="CAG9327345.1"/>
    <property type="molecule type" value="Genomic_DNA"/>
</dbReference>
<proteinExistence type="predicted"/>
<gene>
    <name evidence="2" type="ORF">BSTOLATCC_MIC43384</name>
</gene>
<reference evidence="2" key="1">
    <citation type="submission" date="2021-09" db="EMBL/GenBank/DDBJ databases">
        <authorList>
            <consortium name="AG Swart"/>
            <person name="Singh M."/>
            <person name="Singh A."/>
            <person name="Seah K."/>
            <person name="Emmerich C."/>
        </authorList>
    </citation>
    <scope>NUCLEOTIDE SEQUENCE</scope>
    <source>
        <strain evidence="2">ATCC30299</strain>
    </source>
</reference>
<comment type="caution">
    <text evidence="2">The sequence shown here is derived from an EMBL/GenBank/DDBJ whole genome shotgun (WGS) entry which is preliminary data.</text>
</comment>
<name>A0AAU9JQT7_9CILI</name>
<evidence type="ECO:0000313" key="2">
    <source>
        <dbReference type="EMBL" id="CAG9327345.1"/>
    </source>
</evidence>
<keyword evidence="1" id="KW-1133">Transmembrane helix</keyword>
<feature type="transmembrane region" description="Helical" evidence="1">
    <location>
        <begin position="54"/>
        <end position="71"/>
    </location>
</feature>
<feature type="transmembrane region" description="Helical" evidence="1">
    <location>
        <begin position="28"/>
        <end position="47"/>
    </location>
</feature>